<dbReference type="InterPro" id="IPR024761">
    <property type="entry name" value="TFIIIC_delta_N"/>
</dbReference>
<dbReference type="AlphaFoldDB" id="B8M667"/>
<dbReference type="PANTHER" id="PTHR15496:SF2">
    <property type="entry name" value="GENERAL TRANSCRIPTION FACTOR 3C POLYPEPTIDE 4"/>
    <property type="match status" value="1"/>
</dbReference>
<dbReference type="GO" id="GO:0006384">
    <property type="term" value="P:transcription initiation at RNA polymerase III promoter"/>
    <property type="evidence" value="ECO:0007669"/>
    <property type="project" value="InterPro"/>
</dbReference>
<dbReference type="RefSeq" id="XP_002479501.1">
    <property type="nucleotide sequence ID" value="XM_002479456.1"/>
</dbReference>
<dbReference type="VEuPathDB" id="FungiDB:TSTA_024000"/>
<protein>
    <recommendedName>
        <fullName evidence="5">Transcription factor IIIC 90kDa subunit N-terminal domain-containing protein</fullName>
    </recommendedName>
</protein>
<dbReference type="InterPro" id="IPR044230">
    <property type="entry name" value="GTF3C4"/>
</dbReference>
<dbReference type="HOGENOM" id="CLU_011098_0_0_1"/>
<accession>B8M667</accession>
<dbReference type="Pfam" id="PF12660">
    <property type="entry name" value="zf-TFIIIC"/>
    <property type="match status" value="1"/>
</dbReference>
<name>B8M667_TALSN</name>
<dbReference type="InParanoid" id="B8M667"/>
<dbReference type="GO" id="GO:0000127">
    <property type="term" value="C:transcription factor TFIIIC complex"/>
    <property type="evidence" value="ECO:0007669"/>
    <property type="project" value="InterPro"/>
</dbReference>
<dbReference type="EMBL" id="EQ962654">
    <property type="protein sequence ID" value="EED19067.1"/>
    <property type="molecule type" value="Genomic_DNA"/>
</dbReference>
<dbReference type="InterPro" id="IPR024764">
    <property type="entry name" value="TFIIIC_Znf"/>
</dbReference>
<evidence type="ECO:0008006" key="5">
    <source>
        <dbReference type="Google" id="ProtNLM"/>
    </source>
</evidence>
<dbReference type="GO" id="GO:0004402">
    <property type="term" value="F:histone acetyltransferase activity"/>
    <property type="evidence" value="ECO:0007669"/>
    <property type="project" value="InterPro"/>
</dbReference>
<dbReference type="PANTHER" id="PTHR15496">
    <property type="entry name" value="GENERAL TRANSCRIPTION FACTOR 3C POLYPEPTIDE 4 FAMILY"/>
    <property type="match status" value="1"/>
</dbReference>
<evidence type="ECO:0000313" key="3">
    <source>
        <dbReference type="EMBL" id="EED19067.1"/>
    </source>
</evidence>
<dbReference type="STRING" id="441959.B8M667"/>
<evidence type="ECO:0000313" key="4">
    <source>
        <dbReference type="Proteomes" id="UP000001745"/>
    </source>
</evidence>
<dbReference type="eggNOG" id="ENOG502S8BZ">
    <property type="taxonomic scope" value="Eukaryota"/>
</dbReference>
<dbReference type="PhylomeDB" id="B8M667"/>
<dbReference type="OrthoDB" id="6021743at2759"/>
<evidence type="ECO:0000259" key="1">
    <source>
        <dbReference type="Pfam" id="PF12657"/>
    </source>
</evidence>
<keyword evidence="4" id="KW-1185">Reference proteome</keyword>
<sequence>MGEALDLNLYPSCYNCLSWSDDGELAVAAGDLVHLQLPQWKPKYVHPLFEKEKSMPWTSTKVRTNVFTHQEWKVVWPSGRDEFSIGAEQSPSVVSQLAWSPPGLGLHRRCVLGVLTSNLLLSLYEADGQRRNWSRVCIVNRAIENFFRLRNGSEDLLRRSRIRSFAWCPPLKSDAQCAGDDRAAVRWGEQLLTIATDSNEVILVRVKRNPPSKASKTQYSINVIDHVSMGHLDRKYSMVLKGSLFAEALNSKARIMNVSCGPWSRAVGEDNDSENSSAKSRAMIAILLGGNLHLINVHAGLSSEDESAVSLEEHLTLNLNVLASNELESINFTGPLQWIPIDESRLLLVAGYLGGRVTLRFDQDTYMKSIMHPAIDEGNIFFRQRSFHDKGYNSMGTIYYQHNEPISGIVSPTSSTTSHDTRTIYLTTLGPFCEAILLSTIGTPLEESISRIQPPWEDQIERYRQRYDIQYELGDMSVVRIWGLATSDGWTAVAFTMHPGDVLEYTIRAEESTIILFTPPEPGAVFPKPVNLSDELMAMRRDDILHYILSSSDKLRKNDLRSARLIYSACVCAINVNYGRQQETDKNDDLLNLAHRALTHLSIVLELPIDEEIAFCDFNKPSTDAVLDATPKSASMLERPAGWIYEKCNTCFRRGKGNVGLSWRDQNTTICANGHTWNRCTLTFLAIQEPYISMFCSRCDMNFLSRDQGIDYTLEGQQQTAQARNGKEVYDLLYDRYDTCAYCGGKYQDE</sequence>
<dbReference type="GeneID" id="8109582"/>
<gene>
    <name evidence="3" type="ORF">TSTA_024000</name>
</gene>
<dbReference type="Proteomes" id="UP000001745">
    <property type="component" value="Unassembled WGS sequence"/>
</dbReference>
<reference evidence="4" key="1">
    <citation type="journal article" date="2015" name="Genome Announc.">
        <title>Genome sequence of the AIDS-associated pathogen Penicillium marneffei (ATCC18224) and its near taxonomic relative Talaromyces stipitatus (ATCC10500).</title>
        <authorList>
            <person name="Nierman W.C."/>
            <person name="Fedorova-Abrams N.D."/>
            <person name="Andrianopoulos A."/>
        </authorList>
    </citation>
    <scope>NUCLEOTIDE SEQUENCE [LARGE SCALE GENOMIC DNA]</scope>
    <source>
        <strain evidence="4">ATCC 10500 / CBS 375.48 / QM 6759 / NRRL 1006</strain>
    </source>
</reference>
<proteinExistence type="predicted"/>
<organism evidence="3 4">
    <name type="scientific">Talaromyces stipitatus (strain ATCC 10500 / CBS 375.48 / QM 6759 / NRRL 1006)</name>
    <name type="common">Penicillium stipitatum</name>
    <dbReference type="NCBI Taxonomy" id="441959"/>
    <lineage>
        <taxon>Eukaryota</taxon>
        <taxon>Fungi</taxon>
        <taxon>Dikarya</taxon>
        <taxon>Ascomycota</taxon>
        <taxon>Pezizomycotina</taxon>
        <taxon>Eurotiomycetes</taxon>
        <taxon>Eurotiomycetidae</taxon>
        <taxon>Eurotiales</taxon>
        <taxon>Trichocomaceae</taxon>
        <taxon>Talaromyces</taxon>
        <taxon>Talaromyces sect. Talaromyces</taxon>
    </lineage>
</organism>
<dbReference type="OMA" id="RIRAFAW"/>
<feature type="domain" description="Transcription factor IIIC putative zinc-finger" evidence="2">
    <location>
        <begin position="636"/>
        <end position="747"/>
    </location>
</feature>
<evidence type="ECO:0000259" key="2">
    <source>
        <dbReference type="Pfam" id="PF12660"/>
    </source>
</evidence>
<feature type="domain" description="Transcription factor IIIC 90kDa subunit N-terminal" evidence="1">
    <location>
        <begin position="19"/>
        <end position="519"/>
    </location>
</feature>
<dbReference type="Pfam" id="PF12657">
    <property type="entry name" value="TFIIIC_delta"/>
    <property type="match status" value="1"/>
</dbReference>